<keyword evidence="6" id="KW-0378">Hydrolase</keyword>
<dbReference type="SUPFAM" id="SSF90123">
    <property type="entry name" value="ABC transporter transmembrane region"/>
    <property type="match status" value="1"/>
</dbReference>
<dbReference type="PROSITE" id="PS00211">
    <property type="entry name" value="ABC_TRANSPORTER_1"/>
    <property type="match status" value="1"/>
</dbReference>
<evidence type="ECO:0000256" key="2">
    <source>
        <dbReference type="ARBA" id="ARBA00022448"/>
    </source>
</evidence>
<keyword evidence="2" id="KW-0813">Transport</keyword>
<dbReference type="InterPro" id="IPR027417">
    <property type="entry name" value="P-loop_NTPase"/>
</dbReference>
<evidence type="ECO:0000256" key="10">
    <source>
        <dbReference type="SAM" id="Phobius"/>
    </source>
</evidence>
<dbReference type="EMBL" id="NXNG01000001">
    <property type="protein sequence ID" value="PWT27321.1"/>
    <property type="molecule type" value="Genomic_DNA"/>
</dbReference>
<keyword evidence="5" id="KW-0547">Nucleotide-binding</keyword>
<evidence type="ECO:0000256" key="7">
    <source>
        <dbReference type="ARBA" id="ARBA00022840"/>
    </source>
</evidence>
<dbReference type="SMART" id="SM00382">
    <property type="entry name" value="AAA"/>
    <property type="match status" value="1"/>
</dbReference>
<keyword evidence="8 10" id="KW-1133">Transmembrane helix</keyword>
<dbReference type="PANTHER" id="PTHR24221:SF654">
    <property type="entry name" value="ATP-BINDING CASSETTE SUB-FAMILY B MEMBER 6"/>
    <property type="match status" value="1"/>
</dbReference>
<dbReference type="Pfam" id="PF00005">
    <property type="entry name" value="ABC_tran"/>
    <property type="match status" value="1"/>
</dbReference>
<dbReference type="GO" id="GO:0005524">
    <property type="term" value="F:ATP binding"/>
    <property type="evidence" value="ECO:0007669"/>
    <property type="project" value="UniProtKB-KW"/>
</dbReference>
<evidence type="ECO:0000256" key="8">
    <source>
        <dbReference type="ARBA" id="ARBA00022989"/>
    </source>
</evidence>
<comment type="caution">
    <text evidence="13">The sequence shown here is derived from an EMBL/GenBank/DDBJ whole genome shotgun (WGS) entry which is preliminary data.</text>
</comment>
<keyword evidence="14" id="KW-1185">Reference proteome</keyword>
<organism evidence="13 14">
    <name type="scientific">Butyrivibrio fibrisolvens</name>
    <dbReference type="NCBI Taxonomy" id="831"/>
    <lineage>
        <taxon>Bacteria</taxon>
        <taxon>Bacillati</taxon>
        <taxon>Bacillota</taxon>
        <taxon>Clostridia</taxon>
        <taxon>Lachnospirales</taxon>
        <taxon>Lachnospiraceae</taxon>
        <taxon>Butyrivibrio</taxon>
    </lineage>
</organism>
<evidence type="ECO:0000256" key="4">
    <source>
        <dbReference type="ARBA" id="ARBA00022692"/>
    </source>
</evidence>
<evidence type="ECO:0000256" key="3">
    <source>
        <dbReference type="ARBA" id="ARBA00022475"/>
    </source>
</evidence>
<dbReference type="Gene3D" id="1.20.1560.10">
    <property type="entry name" value="ABC transporter type 1, transmembrane domain"/>
    <property type="match status" value="1"/>
</dbReference>
<dbReference type="PANTHER" id="PTHR24221">
    <property type="entry name" value="ATP-BINDING CASSETTE SUB-FAMILY B"/>
    <property type="match status" value="1"/>
</dbReference>
<keyword evidence="9 10" id="KW-0472">Membrane</keyword>
<keyword evidence="6" id="KW-0645">Protease</keyword>
<dbReference type="PROSITE" id="PS50893">
    <property type="entry name" value="ABC_TRANSPORTER_2"/>
    <property type="match status" value="1"/>
</dbReference>
<name>A0A317G2E5_BUTFI</name>
<dbReference type="InterPro" id="IPR017871">
    <property type="entry name" value="ABC_transporter-like_CS"/>
</dbReference>
<feature type="transmembrane region" description="Helical" evidence="10">
    <location>
        <begin position="274"/>
        <end position="295"/>
    </location>
</feature>
<dbReference type="GO" id="GO:0016887">
    <property type="term" value="F:ATP hydrolysis activity"/>
    <property type="evidence" value="ECO:0007669"/>
    <property type="project" value="InterPro"/>
</dbReference>
<evidence type="ECO:0000256" key="1">
    <source>
        <dbReference type="ARBA" id="ARBA00004651"/>
    </source>
</evidence>
<dbReference type="Pfam" id="PF00664">
    <property type="entry name" value="ABC_membrane"/>
    <property type="match status" value="1"/>
</dbReference>
<feature type="domain" description="ABC transmembrane type-1" evidence="12">
    <location>
        <begin position="21"/>
        <end position="253"/>
    </location>
</feature>
<dbReference type="PROSITE" id="PS50929">
    <property type="entry name" value="ABC_TM1F"/>
    <property type="match status" value="1"/>
</dbReference>
<feature type="transmembrane region" description="Helical" evidence="10">
    <location>
        <begin position="21"/>
        <end position="43"/>
    </location>
</feature>
<dbReference type="GO" id="GO:0008234">
    <property type="term" value="F:cysteine-type peptidase activity"/>
    <property type="evidence" value="ECO:0007669"/>
    <property type="project" value="UniProtKB-KW"/>
</dbReference>
<dbReference type="GO" id="GO:0005886">
    <property type="term" value="C:plasma membrane"/>
    <property type="evidence" value="ECO:0007669"/>
    <property type="project" value="UniProtKB-SubCell"/>
</dbReference>
<keyword evidence="4 10" id="KW-0812">Transmembrane</keyword>
<evidence type="ECO:0000259" key="12">
    <source>
        <dbReference type="PROSITE" id="PS50929"/>
    </source>
</evidence>
<evidence type="ECO:0000313" key="13">
    <source>
        <dbReference type="EMBL" id="PWT27321.1"/>
    </source>
</evidence>
<keyword evidence="6" id="KW-0788">Thiol protease</keyword>
<dbReference type="RefSeq" id="WP_110072858.1">
    <property type="nucleotide sequence ID" value="NZ_CM009896.1"/>
</dbReference>
<reference evidence="13 14" key="1">
    <citation type="submission" date="2017-09" db="EMBL/GenBank/DDBJ databases">
        <title>High-quality draft genome sequence of Butyrivibrio fibrisolvens INBov1, isolated from cow rumen.</title>
        <authorList>
            <person name="Rodriguez Hernaez J."/>
            <person name="Rivarola M."/>
            <person name="Paniego N."/>
            <person name="Cravero S."/>
            <person name="Ceron Cucchi M."/>
            <person name="Martinez M.C."/>
        </authorList>
    </citation>
    <scope>NUCLEOTIDE SEQUENCE [LARGE SCALE GENOMIC DNA]</scope>
    <source>
        <strain evidence="13 14">INBov1</strain>
    </source>
</reference>
<dbReference type="Gene3D" id="3.40.50.300">
    <property type="entry name" value="P-loop containing nucleotide triphosphate hydrolases"/>
    <property type="match status" value="1"/>
</dbReference>
<dbReference type="InterPro" id="IPR036640">
    <property type="entry name" value="ABC1_TM_sf"/>
</dbReference>
<dbReference type="FunFam" id="3.40.50.300:FF:000299">
    <property type="entry name" value="ABC transporter ATP-binding protein/permease"/>
    <property type="match status" value="1"/>
</dbReference>
<protein>
    <recommendedName>
        <fullName evidence="15">ABC transporter ATP-binding protein</fullName>
    </recommendedName>
</protein>
<keyword evidence="7" id="KW-0067">ATP-binding</keyword>
<dbReference type="SUPFAM" id="SSF52540">
    <property type="entry name" value="P-loop containing nucleoside triphosphate hydrolases"/>
    <property type="match status" value="1"/>
</dbReference>
<gene>
    <name evidence="13" type="ORF">CPT75_09530</name>
</gene>
<comment type="subcellular location">
    <subcellularLocation>
        <location evidence="1">Cell membrane</location>
        <topology evidence="1">Multi-pass membrane protein</topology>
    </subcellularLocation>
</comment>
<evidence type="ECO:0008006" key="15">
    <source>
        <dbReference type="Google" id="ProtNLM"/>
    </source>
</evidence>
<proteinExistence type="predicted"/>
<evidence type="ECO:0000259" key="11">
    <source>
        <dbReference type="PROSITE" id="PS50893"/>
    </source>
</evidence>
<dbReference type="InterPro" id="IPR039421">
    <property type="entry name" value="Type_1_exporter"/>
</dbReference>
<accession>A0A317G2E5</accession>
<keyword evidence="3" id="KW-1003">Cell membrane</keyword>
<feature type="transmembrane region" description="Helical" evidence="10">
    <location>
        <begin position="55"/>
        <end position="72"/>
    </location>
</feature>
<evidence type="ECO:0000256" key="6">
    <source>
        <dbReference type="ARBA" id="ARBA00022807"/>
    </source>
</evidence>
<feature type="domain" description="ABC transporter" evidence="11">
    <location>
        <begin position="335"/>
        <end position="567"/>
    </location>
</feature>
<dbReference type="Proteomes" id="UP000245488">
    <property type="component" value="Chromosome"/>
</dbReference>
<sequence length="570" mass="64407">MYITKDIIWLGKRYKLQIPRIVALSILMSLMSVMSMIMMAKLINEMLTGKNVDNIVLISCVIVAVYMLIFFMRDIENRMIHSGSVNLKEQIRSDIMKHLFDAGPLVYSEERTGSLSNMIWMKVDWLEYYFDEYLPQSIGIFVFQTCIAAILTYQLGVIGIAYFVCIAIVLFAPVMFNRKAMKLGEDEWQAVSEYSSDSLDRINGMYTLKILNQAANQRRFMEKSTQNLFSKTMKNLAFTTFENNFMSFFIMIAKCMAVITAVMGRSYLGQSKMLLIIFVVIAATDDAYKILAAWIKGAKGISGVTEIIDFMKECDEKKHLKDCNNSKSVSGLDAVSFNDVDFSYGKEKILKDINLQLKCGKNIAIVGASGSGKSTLAYLLCGLYDPQKGTIQKIYNGIEKAFNDREKEVAAIWQDSRLFMGSVFENIKMGCIDCTEADVIAAAKKANIHEKIMGLKDGYKTIVGDGGETFSGGEKQRILIARALLRNTPVVIFDEATAYLDRDNEARIMESIQKTMKDKAVVTIAHRLETVEHSDYVYYLKDGSIYAKGTHDDLMNNCREYRSHFGMEIA</sequence>
<dbReference type="AlphaFoldDB" id="A0A317G2E5"/>
<dbReference type="GO" id="GO:0140359">
    <property type="term" value="F:ABC-type transporter activity"/>
    <property type="evidence" value="ECO:0007669"/>
    <property type="project" value="InterPro"/>
</dbReference>
<evidence type="ECO:0000256" key="5">
    <source>
        <dbReference type="ARBA" id="ARBA00022741"/>
    </source>
</evidence>
<feature type="transmembrane region" description="Helical" evidence="10">
    <location>
        <begin position="157"/>
        <end position="176"/>
    </location>
</feature>
<dbReference type="InterPro" id="IPR003593">
    <property type="entry name" value="AAA+_ATPase"/>
</dbReference>
<dbReference type="InterPro" id="IPR003439">
    <property type="entry name" value="ABC_transporter-like_ATP-bd"/>
</dbReference>
<feature type="transmembrane region" description="Helical" evidence="10">
    <location>
        <begin position="248"/>
        <end position="268"/>
    </location>
</feature>
<evidence type="ECO:0000313" key="14">
    <source>
        <dbReference type="Proteomes" id="UP000245488"/>
    </source>
</evidence>
<dbReference type="InterPro" id="IPR011527">
    <property type="entry name" value="ABC1_TM_dom"/>
</dbReference>
<evidence type="ECO:0000256" key="9">
    <source>
        <dbReference type="ARBA" id="ARBA00023136"/>
    </source>
</evidence>